<keyword evidence="1" id="KW-0808">Transferase</keyword>
<dbReference type="EMBL" id="CP117268">
    <property type="protein sequence ID" value="WFS24940.1"/>
    <property type="molecule type" value="Genomic_DNA"/>
</dbReference>
<name>A0ABY8IPQ7_9HYPH</name>
<protein>
    <submittedName>
        <fullName evidence="4">Carbohydrate kinase family protein</fullName>
    </submittedName>
</protein>
<dbReference type="GO" id="GO:0016301">
    <property type="term" value="F:kinase activity"/>
    <property type="evidence" value="ECO:0007669"/>
    <property type="project" value="UniProtKB-KW"/>
</dbReference>
<dbReference type="SUPFAM" id="SSF53613">
    <property type="entry name" value="Ribokinase-like"/>
    <property type="match status" value="1"/>
</dbReference>
<accession>A0ABY8IPQ7</accession>
<evidence type="ECO:0000313" key="5">
    <source>
        <dbReference type="Proteomes" id="UP000318939"/>
    </source>
</evidence>
<geneLocation type="plasmid" evidence="4 5">
    <name>unnamed1</name>
</geneLocation>
<evidence type="ECO:0000256" key="1">
    <source>
        <dbReference type="ARBA" id="ARBA00022679"/>
    </source>
</evidence>
<gene>
    <name evidence="4" type="ORF">PR018_21830</name>
</gene>
<keyword evidence="4" id="KW-0614">Plasmid</keyword>
<dbReference type="InterPro" id="IPR011611">
    <property type="entry name" value="PfkB_dom"/>
</dbReference>
<dbReference type="Pfam" id="PF00294">
    <property type="entry name" value="PfkB"/>
    <property type="match status" value="1"/>
</dbReference>
<dbReference type="PANTHER" id="PTHR10584:SF166">
    <property type="entry name" value="RIBOKINASE"/>
    <property type="match status" value="1"/>
</dbReference>
<dbReference type="InterPro" id="IPR029056">
    <property type="entry name" value="Ribokinase-like"/>
</dbReference>
<organism evidence="4 5">
    <name type="scientific">Rhizobium rhododendri</name>
    <dbReference type="NCBI Taxonomy" id="2506430"/>
    <lineage>
        <taxon>Bacteria</taxon>
        <taxon>Pseudomonadati</taxon>
        <taxon>Pseudomonadota</taxon>
        <taxon>Alphaproteobacteria</taxon>
        <taxon>Hyphomicrobiales</taxon>
        <taxon>Rhizobiaceae</taxon>
        <taxon>Rhizobium/Agrobacterium group</taxon>
        <taxon>Rhizobium</taxon>
    </lineage>
</organism>
<evidence type="ECO:0000256" key="2">
    <source>
        <dbReference type="ARBA" id="ARBA00022777"/>
    </source>
</evidence>
<dbReference type="Gene3D" id="3.40.1190.20">
    <property type="match status" value="1"/>
</dbReference>
<dbReference type="PANTHER" id="PTHR10584">
    <property type="entry name" value="SUGAR KINASE"/>
    <property type="match status" value="1"/>
</dbReference>
<reference evidence="4 5" key="2">
    <citation type="journal article" date="2023" name="MicrobiologyOpen">
        <title>Genomics of the tumorigenes clade of the family Rhizobiaceae and description of Rhizobium rhododendri sp. nov.</title>
        <authorList>
            <person name="Kuzmanovic N."/>
            <person name="diCenzo G.C."/>
            <person name="Bunk B."/>
            <person name="Sproeer C."/>
            <person name="Fruehling A."/>
            <person name="Neumann-Schaal M."/>
            <person name="Overmann J."/>
            <person name="Smalla K."/>
        </authorList>
    </citation>
    <scope>NUCLEOTIDE SEQUENCE [LARGE SCALE GENOMIC DNA]</scope>
    <source>
        <strain evidence="5">rho-6.2</strain>
        <plasmid evidence="4 5">unnamed1</plasmid>
    </source>
</reference>
<dbReference type="Proteomes" id="UP000318939">
    <property type="component" value="Plasmid unnamed1"/>
</dbReference>
<evidence type="ECO:0000313" key="4">
    <source>
        <dbReference type="EMBL" id="WFS24940.1"/>
    </source>
</evidence>
<proteinExistence type="predicted"/>
<keyword evidence="5" id="KW-1185">Reference proteome</keyword>
<feature type="domain" description="Carbohydrate kinase PfkB" evidence="3">
    <location>
        <begin position="7"/>
        <end position="297"/>
    </location>
</feature>
<dbReference type="RefSeq" id="WP_142831820.1">
    <property type="nucleotide sequence ID" value="NZ_CP117268.1"/>
</dbReference>
<keyword evidence="2 4" id="KW-0418">Kinase</keyword>
<reference evidence="4 5" key="1">
    <citation type="journal article" date="2019" name="Phytopathology">
        <title>A Novel Group of Rhizobium tumorigenes-Like Agrobacteria Associated with Crown Gall Disease of Rhododendron and Blueberry.</title>
        <authorList>
            <person name="Kuzmanovic N."/>
            <person name="Behrens P."/>
            <person name="Idczak E."/>
            <person name="Wagner S."/>
            <person name="Gotz M."/>
            <person name="Sproer C."/>
            <person name="Bunk B."/>
            <person name="Overmann J."/>
            <person name="Smalla K."/>
        </authorList>
    </citation>
    <scope>NUCLEOTIDE SEQUENCE [LARGE SCALE GENOMIC DNA]</scope>
    <source>
        <strain evidence="5">rho-6.2</strain>
    </source>
</reference>
<dbReference type="InterPro" id="IPR002173">
    <property type="entry name" value="Carboh/pur_kinase_PfkB_CS"/>
</dbReference>
<sequence>MNIGTPLAVIGNVNVDLILGPASPWPRPGTEVIVDHDELRVGGSAGNTALAWMGMGVDFAIASSTGEDMFGEWLRSAFGSYAETWVRAPDRTAITVGVTHPDGERTFFSTRGHLGRFCIDDALVALDARRLKGGHLLLSAAFQTETLARDYDRLFDWADLHGITTSIDPGWPDGGWTAANRARTMAWLARAGCALFNEAEALGLSGLESVEGAAAQLKTHMPAGSLLVVKCGPSGAIGVDARGALHRTAAPHVDAVDTVGAGDIFNAAFLAALSAQNAFPNCLERGAAVASRAISTSPRQYDVGLPHGSGPKVLRPA</sequence>
<dbReference type="PROSITE" id="PS00584">
    <property type="entry name" value="PFKB_KINASES_2"/>
    <property type="match status" value="1"/>
</dbReference>
<evidence type="ECO:0000259" key="3">
    <source>
        <dbReference type="Pfam" id="PF00294"/>
    </source>
</evidence>